<evidence type="ECO:0000256" key="1">
    <source>
        <dbReference type="SAM" id="MobiDB-lite"/>
    </source>
</evidence>
<evidence type="ECO:0000313" key="3">
    <source>
        <dbReference type="Proteomes" id="UP001054945"/>
    </source>
</evidence>
<proteinExistence type="predicted"/>
<comment type="caution">
    <text evidence="2">The sequence shown here is derived from an EMBL/GenBank/DDBJ whole genome shotgun (WGS) entry which is preliminary data.</text>
</comment>
<reference evidence="2 3" key="1">
    <citation type="submission" date="2021-06" db="EMBL/GenBank/DDBJ databases">
        <title>Caerostris extrusa draft genome.</title>
        <authorList>
            <person name="Kono N."/>
            <person name="Arakawa K."/>
        </authorList>
    </citation>
    <scope>NUCLEOTIDE SEQUENCE [LARGE SCALE GENOMIC DNA]</scope>
</reference>
<name>A0AAV4V4K0_CAEEX</name>
<organism evidence="2 3">
    <name type="scientific">Caerostris extrusa</name>
    <name type="common">Bark spider</name>
    <name type="synonym">Caerostris bankana</name>
    <dbReference type="NCBI Taxonomy" id="172846"/>
    <lineage>
        <taxon>Eukaryota</taxon>
        <taxon>Metazoa</taxon>
        <taxon>Ecdysozoa</taxon>
        <taxon>Arthropoda</taxon>
        <taxon>Chelicerata</taxon>
        <taxon>Arachnida</taxon>
        <taxon>Araneae</taxon>
        <taxon>Araneomorphae</taxon>
        <taxon>Entelegynae</taxon>
        <taxon>Araneoidea</taxon>
        <taxon>Araneidae</taxon>
        <taxon>Caerostris</taxon>
    </lineage>
</organism>
<accession>A0AAV4V4K0</accession>
<dbReference type="EMBL" id="BPLR01013898">
    <property type="protein sequence ID" value="GIY64594.1"/>
    <property type="molecule type" value="Genomic_DNA"/>
</dbReference>
<keyword evidence="3" id="KW-1185">Reference proteome</keyword>
<gene>
    <name evidence="2" type="ORF">CEXT_719001</name>
</gene>
<dbReference type="AlphaFoldDB" id="A0AAV4V4K0"/>
<dbReference type="Proteomes" id="UP001054945">
    <property type="component" value="Unassembled WGS sequence"/>
</dbReference>
<feature type="region of interest" description="Disordered" evidence="1">
    <location>
        <begin position="14"/>
        <end position="36"/>
    </location>
</feature>
<evidence type="ECO:0000313" key="2">
    <source>
        <dbReference type="EMBL" id="GIY64594.1"/>
    </source>
</evidence>
<sequence>MSYLISKDTEDRIRPVEWGAGGGRPPHPTLSSNPLTKLQPSPKVAGIYCRGFCISQIFDADKKIQNIISPYALQHHTSYLISKDTEERIRPGDWVGRGHPHPISLQQSANEVAALPKGCWAFIGRPRTSLIHSPRKFRERKEVIGYCSSRGVLEECILIVVRRHRIFFCLDLNDVAGVGRQFSGVIPVVKELVFPLGRCIRTGVGFLSEISEGVVF</sequence>
<protein>
    <submittedName>
        <fullName evidence="2">Uncharacterized protein</fullName>
    </submittedName>
</protein>